<keyword evidence="2" id="KW-0812">Transmembrane</keyword>
<dbReference type="EMBL" id="NMQT01000011">
    <property type="protein sequence ID" value="OXM58458.1"/>
    <property type="molecule type" value="Genomic_DNA"/>
</dbReference>
<proteinExistence type="predicted"/>
<feature type="compositionally biased region" description="Acidic residues" evidence="1">
    <location>
        <begin position="93"/>
        <end position="104"/>
    </location>
</feature>
<feature type="compositionally biased region" description="Basic and acidic residues" evidence="1">
    <location>
        <begin position="79"/>
        <end position="92"/>
    </location>
</feature>
<keyword evidence="2" id="KW-0472">Membrane</keyword>
<feature type="transmembrane region" description="Helical" evidence="2">
    <location>
        <begin position="12"/>
        <end position="35"/>
    </location>
</feature>
<feature type="transmembrane region" description="Helical" evidence="2">
    <location>
        <begin position="55"/>
        <end position="76"/>
    </location>
</feature>
<keyword evidence="2" id="KW-1133">Transmembrane helix</keyword>
<evidence type="ECO:0000256" key="1">
    <source>
        <dbReference type="SAM" id="MobiDB-lite"/>
    </source>
</evidence>
<organism evidence="3 4">
    <name type="scientific">Amycolatopsis thailandensis</name>
    <dbReference type="NCBI Taxonomy" id="589330"/>
    <lineage>
        <taxon>Bacteria</taxon>
        <taxon>Bacillati</taxon>
        <taxon>Actinomycetota</taxon>
        <taxon>Actinomycetes</taxon>
        <taxon>Pseudonocardiales</taxon>
        <taxon>Pseudonocardiaceae</taxon>
        <taxon>Amycolatopsis</taxon>
    </lineage>
</organism>
<accession>A0A229SHV9</accession>
<dbReference type="RefSeq" id="WP_093932219.1">
    <property type="nucleotide sequence ID" value="NZ_NMQT01000011.1"/>
</dbReference>
<keyword evidence="4" id="KW-1185">Reference proteome</keyword>
<protein>
    <submittedName>
        <fullName evidence="3">Uncharacterized protein</fullName>
    </submittedName>
</protein>
<evidence type="ECO:0000256" key="2">
    <source>
        <dbReference type="SAM" id="Phobius"/>
    </source>
</evidence>
<comment type="caution">
    <text evidence="3">The sequence shown here is derived from an EMBL/GenBank/DDBJ whole genome shotgun (WGS) entry which is preliminary data.</text>
</comment>
<name>A0A229SHV9_9PSEU</name>
<dbReference type="OrthoDB" id="3638335at2"/>
<sequence>MSKGQKPALSFWGLMGRVAGSLFGVGLTILAVLTVTGDIAVVNGAGEPTSDVTRVLVGLVYSVLGLTTVGASIAGFPEAPHDDGGRAGRESGFEDNGDGDADFD</sequence>
<dbReference type="AlphaFoldDB" id="A0A229SHV9"/>
<dbReference type="Proteomes" id="UP000215223">
    <property type="component" value="Unassembled WGS sequence"/>
</dbReference>
<gene>
    <name evidence="3" type="ORF">CFP71_02630</name>
</gene>
<feature type="region of interest" description="Disordered" evidence="1">
    <location>
        <begin position="76"/>
        <end position="104"/>
    </location>
</feature>
<evidence type="ECO:0000313" key="3">
    <source>
        <dbReference type="EMBL" id="OXM58458.1"/>
    </source>
</evidence>
<evidence type="ECO:0000313" key="4">
    <source>
        <dbReference type="Proteomes" id="UP000215223"/>
    </source>
</evidence>
<reference evidence="3 4" key="1">
    <citation type="submission" date="2017-07" db="EMBL/GenBank/DDBJ databases">
        <title>Amycolatopsis thailandensis Genome sequencing and assembly.</title>
        <authorList>
            <person name="Kaur N."/>
            <person name="Mayilraj S."/>
        </authorList>
    </citation>
    <scope>NUCLEOTIDE SEQUENCE [LARGE SCALE GENOMIC DNA]</scope>
    <source>
        <strain evidence="3 4">JCM 16380</strain>
    </source>
</reference>